<evidence type="ECO:0000313" key="2">
    <source>
        <dbReference type="Proteomes" id="UP000392867"/>
    </source>
</evidence>
<proteinExistence type="predicted"/>
<comment type="caution">
    <text evidence="1">The sequence shown here is derived from an EMBL/GenBank/DDBJ whole genome shotgun (WGS) entry which is preliminary data.</text>
</comment>
<dbReference type="Pfam" id="PF11985">
    <property type="entry name" value="Phage_Mu_Gp27"/>
    <property type="match status" value="1"/>
</dbReference>
<dbReference type="RefSeq" id="WP_071886538.1">
    <property type="nucleotide sequence ID" value="NZ_JAUJLO010000075.1"/>
</dbReference>
<name>A0A5N8HBP2_ECOLX</name>
<organism evidence="1 2">
    <name type="scientific">Escherichia coli</name>
    <dbReference type="NCBI Taxonomy" id="562"/>
    <lineage>
        <taxon>Bacteria</taxon>
        <taxon>Pseudomonadati</taxon>
        <taxon>Pseudomonadota</taxon>
        <taxon>Gammaproteobacteria</taxon>
        <taxon>Enterobacterales</taxon>
        <taxon>Enterobacteriaceae</taxon>
        <taxon>Escherichia</taxon>
    </lineage>
</organism>
<dbReference type="EMBL" id="VOTT01000084">
    <property type="protein sequence ID" value="MPU48712.1"/>
    <property type="molecule type" value="Genomic_DNA"/>
</dbReference>
<sequence length="109" mass="12295">MARPSNIDKLPENVRAELHAELLRTNFTCYEWLSSWLADKGFTVSKSALQRYAVAHKNEILSLQEVSKFHQSHLRLTALNVAAVLSPQKDLGSLKNDADAILKWALFGF</sequence>
<evidence type="ECO:0000313" key="1">
    <source>
        <dbReference type="EMBL" id="MPU48712.1"/>
    </source>
</evidence>
<dbReference type="InterPro" id="IPR021874">
    <property type="entry name" value="Phage_Mu_Gp27"/>
</dbReference>
<protein>
    <submittedName>
        <fullName evidence="1">DUF3486 family protein</fullName>
    </submittedName>
</protein>
<dbReference type="AlphaFoldDB" id="A0A5N8HBP2"/>
<gene>
    <name evidence="1" type="ORF">FVB16_07640</name>
</gene>
<accession>A0A5N8HBP2</accession>
<dbReference type="Proteomes" id="UP000392867">
    <property type="component" value="Unassembled WGS sequence"/>
</dbReference>
<reference evidence="1 2" key="1">
    <citation type="submission" date="2019-08" db="EMBL/GenBank/DDBJ databases">
        <title>Identification of Water Treatment Resistant and Multidrug Resistant Urinary Pathogenic Escherichia coli in Wastewater.</title>
        <authorList>
            <person name="Neumann N."/>
        </authorList>
    </citation>
    <scope>NUCLEOTIDE SEQUENCE [LARGE SCALE GENOMIC DNA]</scope>
    <source>
        <strain evidence="1 2">WU2356</strain>
    </source>
</reference>